<protein>
    <submittedName>
        <fullName evidence="1">Uncharacterized protein</fullName>
    </submittedName>
</protein>
<evidence type="ECO:0000313" key="1">
    <source>
        <dbReference type="EMBL" id="KAK3771096.1"/>
    </source>
</evidence>
<dbReference type="Gene3D" id="3.60.10.10">
    <property type="entry name" value="Endonuclease/exonuclease/phosphatase"/>
    <property type="match status" value="1"/>
</dbReference>
<proteinExistence type="predicted"/>
<gene>
    <name evidence="1" type="ORF">RRG08_034114</name>
</gene>
<evidence type="ECO:0000313" key="2">
    <source>
        <dbReference type="Proteomes" id="UP001283361"/>
    </source>
</evidence>
<accession>A0AAE0ZLH3</accession>
<sequence>MGIPSCGRAKTKKKRVKVLSLATWKVRILSDNINADRPERRSALVARELARYTVDIAALSETRFAHKGQLTELNGGYTFFWSGLNGSERREQV</sequence>
<keyword evidence="2" id="KW-1185">Reference proteome</keyword>
<dbReference type="Proteomes" id="UP001283361">
    <property type="component" value="Unassembled WGS sequence"/>
</dbReference>
<name>A0AAE0ZLH3_9GAST</name>
<dbReference type="InterPro" id="IPR036691">
    <property type="entry name" value="Endo/exonu/phosph_ase_sf"/>
</dbReference>
<dbReference type="SUPFAM" id="SSF56219">
    <property type="entry name" value="DNase I-like"/>
    <property type="match status" value="1"/>
</dbReference>
<dbReference type="AlphaFoldDB" id="A0AAE0ZLH3"/>
<reference evidence="1" key="1">
    <citation type="journal article" date="2023" name="G3 (Bethesda)">
        <title>A reference genome for the long-term kleptoplast-retaining sea slug Elysia crispata morphotype clarki.</title>
        <authorList>
            <person name="Eastman K.E."/>
            <person name="Pendleton A.L."/>
            <person name="Shaikh M.A."/>
            <person name="Suttiyut T."/>
            <person name="Ogas R."/>
            <person name="Tomko P."/>
            <person name="Gavelis G."/>
            <person name="Widhalm J.R."/>
            <person name="Wisecaver J.H."/>
        </authorList>
    </citation>
    <scope>NUCLEOTIDE SEQUENCE</scope>
    <source>
        <strain evidence="1">ECLA1</strain>
    </source>
</reference>
<comment type="caution">
    <text evidence="1">The sequence shown here is derived from an EMBL/GenBank/DDBJ whole genome shotgun (WGS) entry which is preliminary data.</text>
</comment>
<dbReference type="EMBL" id="JAWDGP010003771">
    <property type="protein sequence ID" value="KAK3771096.1"/>
    <property type="molecule type" value="Genomic_DNA"/>
</dbReference>
<organism evidence="1 2">
    <name type="scientific">Elysia crispata</name>
    <name type="common">lettuce slug</name>
    <dbReference type="NCBI Taxonomy" id="231223"/>
    <lineage>
        <taxon>Eukaryota</taxon>
        <taxon>Metazoa</taxon>
        <taxon>Spiralia</taxon>
        <taxon>Lophotrochozoa</taxon>
        <taxon>Mollusca</taxon>
        <taxon>Gastropoda</taxon>
        <taxon>Heterobranchia</taxon>
        <taxon>Euthyneura</taxon>
        <taxon>Panpulmonata</taxon>
        <taxon>Sacoglossa</taxon>
        <taxon>Placobranchoidea</taxon>
        <taxon>Plakobranchidae</taxon>
        <taxon>Elysia</taxon>
    </lineage>
</organism>